<proteinExistence type="predicted"/>
<dbReference type="GO" id="GO:0017025">
    <property type="term" value="F:TBP-class protein binding"/>
    <property type="evidence" value="ECO:0007669"/>
    <property type="project" value="InterPro"/>
</dbReference>
<organism evidence="2">
    <name type="scientific">marine sediment metagenome</name>
    <dbReference type="NCBI Taxonomy" id="412755"/>
    <lineage>
        <taxon>unclassified sequences</taxon>
        <taxon>metagenomes</taxon>
        <taxon>ecological metagenomes</taxon>
    </lineage>
</organism>
<protein>
    <recommendedName>
        <fullName evidence="1">Transcription factor TFIIB cyclin-like domain-containing protein</fullName>
    </recommendedName>
</protein>
<accession>A0A0F9J789</accession>
<dbReference type="InterPro" id="IPR036915">
    <property type="entry name" value="Cyclin-like_sf"/>
</dbReference>
<dbReference type="SUPFAM" id="SSF47954">
    <property type="entry name" value="Cyclin-like"/>
    <property type="match status" value="1"/>
</dbReference>
<dbReference type="EMBL" id="LAZR01012153">
    <property type="protein sequence ID" value="KKM30624.1"/>
    <property type="molecule type" value="Genomic_DNA"/>
</dbReference>
<dbReference type="AlphaFoldDB" id="A0A0F9J789"/>
<comment type="caution">
    <text evidence="2">The sequence shown here is derived from an EMBL/GenBank/DDBJ whole genome shotgun (WGS) entry which is preliminary data.</text>
</comment>
<feature type="non-terminal residue" evidence="2">
    <location>
        <position position="605"/>
    </location>
</feature>
<name>A0A0F9J789_9ZZZZ</name>
<evidence type="ECO:0000313" key="2">
    <source>
        <dbReference type="EMBL" id="KKM30624.1"/>
    </source>
</evidence>
<dbReference type="InterPro" id="IPR013150">
    <property type="entry name" value="TFIIB_cyclin"/>
</dbReference>
<dbReference type="Gene3D" id="1.10.472.10">
    <property type="entry name" value="Cyclin-like"/>
    <property type="match status" value="1"/>
</dbReference>
<sequence>MDNMEEKMTEETIKSAIHELVSERGAISLKNLRNLIKKEQNTYKSYNCAIGLITDLVTEGKVFIEKCLTRKVFYSKSNPNYKAKLEIEFEEIQKRVYYTRLKHSSENFRLSFMSKYKLSNFEKEILKELILKCNPFIYKNSIWGRKILSCYLIFNKFLVKKELFTLVKDSCDFKTLMPWLHLHELLQNEWYIDCSYKLYGHYRDLIILDPDFCEKSNRGFILDTPDNFLKMKYFLSSDGLKEKDITKILEFIEICCSKGYNFTGKDVNGVAAAGCYIYSLKNGLGKSQNEIANHFSISDVTLRSRYFELKKFLPQGEILKPITASKPKKVKSEKKISSHQEIIHGLKKVIEDVKEDFVEIYGDYNRLRDAMKFDYNSAITRRIKTIQEINKELHYDDLNDDLILKNLKRENNLKNRIMQKVEEVAKKNSETGINHVIELFLIITYIHDFALGGNSEEIASHFNVGSSSIRYTAKYFFEDPHLYGIRFYNNQNYKRDVLSIADDVNNGIIKKANFCHLTHPQFKKLLNYYRSANGISIRHSVFDLTKVSLPFAKWVYELTSDDLEEFLKDYEEKLSISEFMNLIAEINKNMEILKCLVYNLFTKSS</sequence>
<feature type="domain" description="Transcription factor TFIIB cyclin-like" evidence="1">
    <location>
        <begin position="256"/>
        <end position="311"/>
    </location>
</feature>
<dbReference type="Pfam" id="PF00382">
    <property type="entry name" value="TFIIB"/>
    <property type="match status" value="1"/>
</dbReference>
<evidence type="ECO:0000259" key="1">
    <source>
        <dbReference type="Pfam" id="PF00382"/>
    </source>
</evidence>
<reference evidence="2" key="1">
    <citation type="journal article" date="2015" name="Nature">
        <title>Complex archaea that bridge the gap between prokaryotes and eukaryotes.</title>
        <authorList>
            <person name="Spang A."/>
            <person name="Saw J.H."/>
            <person name="Jorgensen S.L."/>
            <person name="Zaremba-Niedzwiedzka K."/>
            <person name="Martijn J."/>
            <person name="Lind A.E."/>
            <person name="van Eijk R."/>
            <person name="Schleper C."/>
            <person name="Guy L."/>
            <person name="Ettema T.J."/>
        </authorList>
    </citation>
    <scope>NUCLEOTIDE SEQUENCE</scope>
</reference>
<gene>
    <name evidence="2" type="ORF">LCGC14_1566030</name>
</gene>